<evidence type="ECO:0000256" key="4">
    <source>
        <dbReference type="SAM" id="MobiDB-lite"/>
    </source>
</evidence>
<dbReference type="Proteomes" id="UP000033710">
    <property type="component" value="Unassembled WGS sequence"/>
</dbReference>
<dbReference type="CDD" id="cd00590">
    <property type="entry name" value="RRM_SF"/>
    <property type="match status" value="1"/>
</dbReference>
<dbReference type="AlphaFoldDB" id="A0A0F2LZJ0"/>
<dbReference type="SMART" id="SM00360">
    <property type="entry name" value="RRM"/>
    <property type="match status" value="2"/>
</dbReference>
<dbReference type="GO" id="GO:0003723">
    <property type="term" value="F:RNA binding"/>
    <property type="evidence" value="ECO:0007669"/>
    <property type="project" value="UniProtKB-UniRule"/>
</dbReference>
<dbReference type="RefSeq" id="XP_016583992.1">
    <property type="nucleotide sequence ID" value="XM_016728024.1"/>
</dbReference>
<dbReference type="PROSITE" id="PS50102">
    <property type="entry name" value="RRM"/>
    <property type="match status" value="1"/>
</dbReference>
<dbReference type="SUPFAM" id="SSF54928">
    <property type="entry name" value="RNA-binding domain, RBD"/>
    <property type="match status" value="2"/>
</dbReference>
<dbReference type="InterPro" id="IPR035979">
    <property type="entry name" value="RBD_domain_sf"/>
</dbReference>
<dbReference type="FunFam" id="3.30.70.330:FF:000089">
    <property type="entry name" value="RNA binding protein"/>
    <property type="match status" value="1"/>
</dbReference>
<accession>A0A0F2LZJ0</accession>
<dbReference type="KEGG" id="ssck:SPSK_01093"/>
<dbReference type="Gene3D" id="3.30.70.330">
    <property type="match status" value="1"/>
</dbReference>
<dbReference type="GeneID" id="27663301"/>
<name>A0A0F2LZJ0_SPOSC</name>
<feature type="region of interest" description="Disordered" evidence="4">
    <location>
        <begin position="303"/>
        <end position="324"/>
    </location>
</feature>
<reference evidence="6 7" key="2">
    <citation type="journal article" date="2015" name="Eukaryot. Cell">
        <title>Asexual propagation of a virulent clone complex in a human and feline outbreak of sporotrichosis.</title>
        <authorList>
            <person name="Teixeira Mde M."/>
            <person name="Rodrigues A.M."/>
            <person name="Tsui C.K."/>
            <person name="de Almeida L.G."/>
            <person name="Van Diepeningen A.D."/>
            <person name="van den Ende B.G."/>
            <person name="Fernandes G.F."/>
            <person name="Kano R."/>
            <person name="Hamelin R.C."/>
            <person name="Lopes-Bezerra L.M."/>
            <person name="Vasconcelos A.T."/>
            <person name="de Hoog S."/>
            <person name="de Camargo Z.P."/>
            <person name="Felipe M.S."/>
        </authorList>
    </citation>
    <scope>NUCLEOTIDE SEQUENCE [LARGE SCALE GENOMIC DNA]</scope>
    <source>
        <strain evidence="6 7">1099-18</strain>
    </source>
</reference>
<evidence type="ECO:0000256" key="3">
    <source>
        <dbReference type="PROSITE-ProRule" id="PRU00176"/>
    </source>
</evidence>
<sequence>MATFGNQNSGRTPSISGLAYTTSPPLKRGESFTNVASQNGTMSSGFLSNPQPIRPPGANGGAFPLPIGTAPSTNGFNRDPLSTASNSVTALSSATASPKPSVLIRRLSLDTTVDIIRAMLSFSNDYTGIELLSPDGSEDPSHRSAIVSFSSPDGALEAQKNLDGRNNLNQDSKMIVEIINGGLRRPTIDMASNATPGSSVSSSRGSVRIPFQPYDSMGTSSAGGFFGAGAGASLAAASDLANSEPIGPTNQFQAFSTQSPIGVHRSRPANKELLEDDVVYPSDTRNMPMPYDSISNLTAAIRDARSTSSNPAAIPPPNQPSQASIAQRLASLSLNTADVFNDGVNGHVNSPMTGSRSASMSGATGNTLSNSMSNSINSSAYGSYATTPLSAHSMGMPSMEPNGMLPHFGNTAGGPGGYRAKLPPINLADQNPPCNTLYVGNLPAGAAEEELKAMFSRQRGYKRMCFRNKPNGPMCFVEFENITTATKALLDLYGRPLHNSVKGGIRLSFSKNPLGVRSQPNPNPLTQRNNVAHMTSPNAFGPSPTVVSPPPGLSSIHTNHGNGLGLSHPGSQQHNYFADHPASNAWANTPQHHASFNGNHNGLHSWSTSPYAAAAQSSMMGN</sequence>
<reference evidence="6 7" key="1">
    <citation type="journal article" date="2014" name="BMC Genomics">
        <title>Comparative genomics of the major fungal agents of human and animal Sporotrichosis: Sporothrix schenckii and Sporothrix brasiliensis.</title>
        <authorList>
            <person name="Teixeira M.M."/>
            <person name="de Almeida L.G."/>
            <person name="Kubitschek-Barreira P."/>
            <person name="Alves F.L."/>
            <person name="Kioshima E.S."/>
            <person name="Abadio A.K."/>
            <person name="Fernandes L."/>
            <person name="Derengowski L.S."/>
            <person name="Ferreira K.S."/>
            <person name="Souza R.C."/>
            <person name="Ruiz J.C."/>
            <person name="de Andrade N.C."/>
            <person name="Paes H.C."/>
            <person name="Nicola A.M."/>
            <person name="Albuquerque P."/>
            <person name="Gerber A.L."/>
            <person name="Martins V.P."/>
            <person name="Peconick L.D."/>
            <person name="Neto A.V."/>
            <person name="Chaucanez C.B."/>
            <person name="Silva P.A."/>
            <person name="Cunha O.L."/>
            <person name="de Oliveira F.F."/>
            <person name="dos Santos T.C."/>
            <person name="Barros A.L."/>
            <person name="Soares M.A."/>
            <person name="de Oliveira L.M."/>
            <person name="Marini M.M."/>
            <person name="Villalobos-Duno H."/>
            <person name="Cunha M.M."/>
            <person name="de Hoog S."/>
            <person name="da Silveira J.F."/>
            <person name="Henrissat B."/>
            <person name="Nino-Vega G.A."/>
            <person name="Cisalpino P.S."/>
            <person name="Mora-Montes H.M."/>
            <person name="Almeida S.R."/>
            <person name="Stajich J.E."/>
            <person name="Lopes-Bezerra L.M."/>
            <person name="Vasconcelos A.T."/>
            <person name="Felipe M.S."/>
        </authorList>
    </citation>
    <scope>NUCLEOTIDE SEQUENCE [LARGE SCALE GENOMIC DNA]</scope>
    <source>
        <strain evidence="6 7">1099-18</strain>
    </source>
</reference>
<keyword evidence="2 3" id="KW-0694">RNA-binding</keyword>
<evidence type="ECO:0000256" key="1">
    <source>
        <dbReference type="ARBA" id="ARBA00022553"/>
    </source>
</evidence>
<gene>
    <name evidence="6" type="ORF">SPSK_01093</name>
</gene>
<dbReference type="CDD" id="cd12245">
    <property type="entry name" value="RRM_scw1_like"/>
    <property type="match status" value="1"/>
</dbReference>
<dbReference type="Pfam" id="PF00076">
    <property type="entry name" value="RRM_1"/>
    <property type="match status" value="1"/>
</dbReference>
<protein>
    <submittedName>
        <fullName evidence="6">RNA-binding protein</fullName>
    </submittedName>
</protein>
<comment type="caution">
    <text evidence="6">The sequence shown here is derived from an EMBL/GenBank/DDBJ whole genome shotgun (WGS) entry which is preliminary data.</text>
</comment>
<feature type="compositionally biased region" description="Polar residues" evidence="4">
    <location>
        <begin position="585"/>
        <end position="601"/>
    </location>
</feature>
<evidence type="ECO:0000256" key="2">
    <source>
        <dbReference type="ARBA" id="ARBA00022884"/>
    </source>
</evidence>
<evidence type="ECO:0000313" key="7">
    <source>
        <dbReference type="Proteomes" id="UP000033710"/>
    </source>
</evidence>
<evidence type="ECO:0000313" key="6">
    <source>
        <dbReference type="EMBL" id="KJR81316.1"/>
    </source>
</evidence>
<dbReference type="PANTHER" id="PTHR10501">
    <property type="entry name" value="U1 SMALL NUCLEAR RIBONUCLEOPROTEIN A/U2 SMALL NUCLEAR RIBONUCLEOPROTEIN B"/>
    <property type="match status" value="1"/>
</dbReference>
<proteinExistence type="predicted"/>
<keyword evidence="1" id="KW-0597">Phosphoprotein</keyword>
<dbReference type="InterPro" id="IPR012677">
    <property type="entry name" value="Nucleotide-bd_a/b_plait_sf"/>
</dbReference>
<feature type="region of interest" description="Disordered" evidence="4">
    <location>
        <begin position="559"/>
        <end position="601"/>
    </location>
</feature>
<feature type="compositionally biased region" description="Polar residues" evidence="4">
    <location>
        <begin position="70"/>
        <end position="81"/>
    </location>
</feature>
<dbReference type="OrthoDB" id="431169at2759"/>
<feature type="domain" description="RRM" evidence="5">
    <location>
        <begin position="435"/>
        <end position="512"/>
    </location>
</feature>
<dbReference type="VEuPathDB" id="FungiDB:SPSK_01093"/>
<evidence type="ECO:0000259" key="5">
    <source>
        <dbReference type="PROSITE" id="PS50102"/>
    </source>
</evidence>
<organism evidence="6 7">
    <name type="scientific">Sporothrix schenckii 1099-18</name>
    <dbReference type="NCBI Taxonomy" id="1397361"/>
    <lineage>
        <taxon>Eukaryota</taxon>
        <taxon>Fungi</taxon>
        <taxon>Dikarya</taxon>
        <taxon>Ascomycota</taxon>
        <taxon>Pezizomycotina</taxon>
        <taxon>Sordariomycetes</taxon>
        <taxon>Sordariomycetidae</taxon>
        <taxon>Ophiostomatales</taxon>
        <taxon>Ophiostomataceae</taxon>
        <taxon>Sporothrix</taxon>
    </lineage>
</organism>
<feature type="compositionally biased region" description="Polar residues" evidence="4">
    <location>
        <begin position="1"/>
        <end position="24"/>
    </location>
</feature>
<dbReference type="EMBL" id="AXCR01000011">
    <property type="protein sequence ID" value="KJR81316.1"/>
    <property type="molecule type" value="Genomic_DNA"/>
</dbReference>
<feature type="region of interest" description="Disordered" evidence="4">
    <location>
        <begin position="1"/>
        <end position="81"/>
    </location>
</feature>
<dbReference type="InterPro" id="IPR000504">
    <property type="entry name" value="RRM_dom"/>
</dbReference>
<feature type="compositionally biased region" description="Polar residues" evidence="4">
    <location>
        <begin position="31"/>
        <end position="51"/>
    </location>
</feature>